<evidence type="ECO:0000313" key="3">
    <source>
        <dbReference type="Proteomes" id="UP000463051"/>
    </source>
</evidence>
<dbReference type="RefSeq" id="WP_154121577.1">
    <property type="nucleotide sequence ID" value="NZ_WJXB01000012.1"/>
</dbReference>
<reference evidence="2 3" key="1">
    <citation type="submission" date="2019-11" db="EMBL/GenBank/DDBJ databases">
        <title>Paenibacillus monticola sp. nov., a novel PGPR strain isolated from mountain sample in China.</title>
        <authorList>
            <person name="Zhao Q."/>
            <person name="Li H.-P."/>
            <person name="Zhang J.-L."/>
        </authorList>
    </citation>
    <scope>NUCLEOTIDE SEQUENCE [LARGE SCALE GENOMIC DNA]</scope>
    <source>
        <strain evidence="2 3">LC-T2</strain>
    </source>
</reference>
<dbReference type="Proteomes" id="UP000463051">
    <property type="component" value="Unassembled WGS sequence"/>
</dbReference>
<feature type="transmembrane region" description="Helical" evidence="1">
    <location>
        <begin position="119"/>
        <end position="145"/>
    </location>
</feature>
<evidence type="ECO:0000256" key="1">
    <source>
        <dbReference type="SAM" id="Phobius"/>
    </source>
</evidence>
<feature type="transmembrane region" description="Helical" evidence="1">
    <location>
        <begin position="20"/>
        <end position="38"/>
    </location>
</feature>
<feature type="transmembrane region" description="Helical" evidence="1">
    <location>
        <begin position="197"/>
        <end position="218"/>
    </location>
</feature>
<sequence>MNMALLRNMAKVHGKTLASYISATVLYELLIIWVYPSIANSPQLNDLLTSMPAGLMKALGVEGGIQKYNDYLSAQFYGTLFVVILMVYCIMTSVQAIARLVDRGSMAYLLSTPVSRSKVAVTQAIVLVFGLFAFSICTTIGGLLGAQFLIDAPAYDKGLFVQVNLIVFLLFTFIASYCFLISCLCDDEKRALSWSSSLTVLFYSLDLVGKMSSNLTWMRYLSPFYLFRPQDIVKGTFPVGWVSLGLGIGALLIFWLSVSVFRRRDLPL</sequence>
<keyword evidence="3" id="KW-1185">Reference proteome</keyword>
<keyword evidence="1" id="KW-0472">Membrane</keyword>
<dbReference type="AlphaFoldDB" id="A0A7X2H9K2"/>
<feature type="transmembrane region" description="Helical" evidence="1">
    <location>
        <begin position="76"/>
        <end position="98"/>
    </location>
</feature>
<comment type="caution">
    <text evidence="2">The sequence shown here is derived from an EMBL/GenBank/DDBJ whole genome shotgun (WGS) entry which is preliminary data.</text>
</comment>
<dbReference type="PANTHER" id="PTHR37305">
    <property type="entry name" value="INTEGRAL MEMBRANE PROTEIN-RELATED"/>
    <property type="match status" value="1"/>
</dbReference>
<keyword evidence="1" id="KW-1133">Transmembrane helix</keyword>
<dbReference type="GO" id="GO:0140359">
    <property type="term" value="F:ABC-type transporter activity"/>
    <property type="evidence" value="ECO:0007669"/>
    <property type="project" value="InterPro"/>
</dbReference>
<keyword evidence="1" id="KW-0812">Transmembrane</keyword>
<name>A0A7X2H9K2_9BACL</name>
<dbReference type="GO" id="GO:0005886">
    <property type="term" value="C:plasma membrane"/>
    <property type="evidence" value="ECO:0007669"/>
    <property type="project" value="UniProtKB-SubCell"/>
</dbReference>
<dbReference type="PANTHER" id="PTHR37305:SF2">
    <property type="entry name" value="BACITRACIN TRANSPORT PERMEASE PROTEIN BCRB"/>
    <property type="match status" value="1"/>
</dbReference>
<dbReference type="EMBL" id="WJXB01000012">
    <property type="protein sequence ID" value="MRN56072.1"/>
    <property type="molecule type" value="Genomic_DNA"/>
</dbReference>
<evidence type="ECO:0000313" key="2">
    <source>
        <dbReference type="EMBL" id="MRN56072.1"/>
    </source>
</evidence>
<dbReference type="Pfam" id="PF12679">
    <property type="entry name" value="ABC2_membrane_2"/>
    <property type="match status" value="1"/>
</dbReference>
<feature type="transmembrane region" description="Helical" evidence="1">
    <location>
        <begin position="165"/>
        <end position="185"/>
    </location>
</feature>
<accession>A0A7X2H9K2</accession>
<organism evidence="2 3">
    <name type="scientific">Paenibacillus monticola</name>
    <dbReference type="NCBI Taxonomy" id="2666075"/>
    <lineage>
        <taxon>Bacteria</taxon>
        <taxon>Bacillati</taxon>
        <taxon>Bacillota</taxon>
        <taxon>Bacilli</taxon>
        <taxon>Bacillales</taxon>
        <taxon>Paenibacillaceae</taxon>
        <taxon>Paenibacillus</taxon>
    </lineage>
</organism>
<protein>
    <submittedName>
        <fullName evidence="2">ABC transporter permease subunit</fullName>
    </submittedName>
</protein>
<proteinExistence type="predicted"/>
<feature type="transmembrane region" description="Helical" evidence="1">
    <location>
        <begin position="238"/>
        <end position="261"/>
    </location>
</feature>
<gene>
    <name evidence="2" type="ORF">GJB61_24155</name>
</gene>